<sequence>MSSLNKFVKPVVNLPLKYDFDSNNEKESVDELNKLLIHKNYKDLKKIKMQSIQKSILFKLLSNNQINSQILTELTQNNELLLGYGSITEYQNKYGELEYQLINVLENLKDKEDYKKDKLK</sequence>
<gene>
    <name evidence="1" type="ORF">HANVADRAFT_1858</name>
</gene>
<name>A0A1B7TF36_9ASCO</name>
<proteinExistence type="predicted"/>
<feature type="non-terminal residue" evidence="1">
    <location>
        <position position="120"/>
    </location>
</feature>
<protein>
    <submittedName>
        <fullName evidence="1">Uncharacterized protein</fullName>
    </submittedName>
</protein>
<keyword evidence="2" id="KW-1185">Reference proteome</keyword>
<dbReference type="AlphaFoldDB" id="A0A1B7TF36"/>
<evidence type="ECO:0000313" key="1">
    <source>
        <dbReference type="EMBL" id="OBA27320.1"/>
    </source>
</evidence>
<accession>A0A1B7TF36</accession>
<reference evidence="2" key="1">
    <citation type="journal article" date="2016" name="Proc. Natl. Acad. Sci. U.S.A.">
        <title>Comparative genomics of biotechnologically important yeasts.</title>
        <authorList>
            <person name="Riley R."/>
            <person name="Haridas S."/>
            <person name="Wolfe K.H."/>
            <person name="Lopes M.R."/>
            <person name="Hittinger C.T."/>
            <person name="Goeker M."/>
            <person name="Salamov A.A."/>
            <person name="Wisecaver J.H."/>
            <person name="Long T.M."/>
            <person name="Calvey C.H."/>
            <person name="Aerts A.L."/>
            <person name="Barry K.W."/>
            <person name="Choi C."/>
            <person name="Clum A."/>
            <person name="Coughlan A.Y."/>
            <person name="Deshpande S."/>
            <person name="Douglass A.P."/>
            <person name="Hanson S.J."/>
            <person name="Klenk H.-P."/>
            <person name="LaButti K.M."/>
            <person name="Lapidus A."/>
            <person name="Lindquist E.A."/>
            <person name="Lipzen A.M."/>
            <person name="Meier-Kolthoff J.P."/>
            <person name="Ohm R.A."/>
            <person name="Otillar R.P."/>
            <person name="Pangilinan J.L."/>
            <person name="Peng Y."/>
            <person name="Rokas A."/>
            <person name="Rosa C.A."/>
            <person name="Scheuner C."/>
            <person name="Sibirny A.A."/>
            <person name="Slot J.C."/>
            <person name="Stielow J.B."/>
            <person name="Sun H."/>
            <person name="Kurtzman C.P."/>
            <person name="Blackwell M."/>
            <person name="Grigoriev I.V."/>
            <person name="Jeffries T.W."/>
        </authorList>
    </citation>
    <scope>NUCLEOTIDE SEQUENCE [LARGE SCALE GENOMIC DNA]</scope>
    <source>
        <strain evidence="2">NRRL Y-1626</strain>
    </source>
</reference>
<dbReference type="Proteomes" id="UP000092321">
    <property type="component" value="Unassembled WGS sequence"/>
</dbReference>
<comment type="caution">
    <text evidence="1">The sequence shown here is derived from an EMBL/GenBank/DDBJ whole genome shotgun (WGS) entry which is preliminary data.</text>
</comment>
<organism evidence="1 2">
    <name type="scientific">Hanseniaspora valbyensis NRRL Y-1626</name>
    <dbReference type="NCBI Taxonomy" id="766949"/>
    <lineage>
        <taxon>Eukaryota</taxon>
        <taxon>Fungi</taxon>
        <taxon>Dikarya</taxon>
        <taxon>Ascomycota</taxon>
        <taxon>Saccharomycotina</taxon>
        <taxon>Saccharomycetes</taxon>
        <taxon>Saccharomycodales</taxon>
        <taxon>Saccharomycodaceae</taxon>
        <taxon>Hanseniaspora</taxon>
    </lineage>
</organism>
<dbReference type="EMBL" id="LXPE01000009">
    <property type="protein sequence ID" value="OBA27320.1"/>
    <property type="molecule type" value="Genomic_DNA"/>
</dbReference>
<evidence type="ECO:0000313" key="2">
    <source>
        <dbReference type="Proteomes" id="UP000092321"/>
    </source>
</evidence>
<dbReference type="OrthoDB" id="4008582at2759"/>